<reference evidence="1" key="1">
    <citation type="submission" date="2016-01" db="EMBL/GenBank/DDBJ databases">
        <authorList>
            <person name="Peeters C."/>
        </authorList>
    </citation>
    <scope>NUCLEOTIDE SEQUENCE</scope>
    <source>
        <strain evidence="1">LMG 29322</strain>
    </source>
</reference>
<dbReference type="AlphaFoldDB" id="A0A157ZS09"/>
<gene>
    <name evidence="1" type="ORF">AWB79_01274</name>
</gene>
<dbReference type="Proteomes" id="UP000054851">
    <property type="component" value="Unassembled WGS sequence"/>
</dbReference>
<accession>A0A157ZS09</accession>
<organism evidence="1 2">
    <name type="scientific">Caballeronia hypogeia</name>
    <dbReference type="NCBI Taxonomy" id="1777140"/>
    <lineage>
        <taxon>Bacteria</taxon>
        <taxon>Pseudomonadati</taxon>
        <taxon>Pseudomonadota</taxon>
        <taxon>Betaproteobacteria</taxon>
        <taxon>Burkholderiales</taxon>
        <taxon>Burkholderiaceae</taxon>
        <taxon>Caballeronia</taxon>
    </lineage>
</organism>
<dbReference type="EMBL" id="FCOA02000003">
    <property type="protein sequence ID" value="SAK48290.1"/>
    <property type="molecule type" value="Genomic_DNA"/>
</dbReference>
<name>A0A157ZS09_9BURK</name>
<keyword evidence="2" id="KW-1185">Reference proteome</keyword>
<evidence type="ECO:0000313" key="1">
    <source>
        <dbReference type="EMBL" id="SAK48290.1"/>
    </source>
</evidence>
<comment type="caution">
    <text evidence="1">The sequence shown here is derived from an EMBL/GenBank/DDBJ whole genome shotgun (WGS) entry which is preliminary data.</text>
</comment>
<sequence>MIGLVGIVAEALDDDPSYEGWFLIGSIEFGIEKLSDTGPEMAGDFSEADIDECLSLLRTLWPSVELAATLEGKSFLASLEG</sequence>
<protein>
    <submittedName>
        <fullName evidence="1">Uncharacterized protein</fullName>
    </submittedName>
</protein>
<proteinExistence type="predicted"/>
<evidence type="ECO:0000313" key="2">
    <source>
        <dbReference type="Proteomes" id="UP000054851"/>
    </source>
</evidence>
<dbReference type="STRING" id="1777140.AWB79_01274"/>